<name>A0A2N9VRA0_9HYPH</name>
<proteinExistence type="predicted"/>
<dbReference type="PROSITE" id="PS51257">
    <property type="entry name" value="PROKAR_LIPOPROTEIN"/>
    <property type="match status" value="1"/>
</dbReference>
<evidence type="ECO:0000313" key="2">
    <source>
        <dbReference type="EMBL" id="PIO42018.1"/>
    </source>
</evidence>
<dbReference type="Proteomes" id="UP000232163">
    <property type="component" value="Unassembled WGS sequence"/>
</dbReference>
<organism evidence="2 3">
    <name type="scientific">Phyllobacterium zundukense</name>
    <dbReference type="NCBI Taxonomy" id="1867719"/>
    <lineage>
        <taxon>Bacteria</taxon>
        <taxon>Pseudomonadati</taxon>
        <taxon>Pseudomonadota</taxon>
        <taxon>Alphaproteobacteria</taxon>
        <taxon>Hyphomicrobiales</taxon>
        <taxon>Phyllobacteriaceae</taxon>
        <taxon>Phyllobacterium</taxon>
    </lineage>
</organism>
<evidence type="ECO:0000256" key="1">
    <source>
        <dbReference type="SAM" id="MobiDB-lite"/>
    </source>
</evidence>
<gene>
    <name evidence="2" type="ORF">B5P45_23485</name>
</gene>
<feature type="region of interest" description="Disordered" evidence="1">
    <location>
        <begin position="24"/>
        <end position="49"/>
    </location>
</feature>
<reference evidence="2 3" key="1">
    <citation type="journal article" date="2017" name="Int J Environ Stud">
        <title>Does the Miocene-Pliocene relict legume Oxytropis triphylla form nitrogen-fixing nodules with a combination of bacterial strains?</title>
        <authorList>
            <person name="Safronova V."/>
            <person name="Belimov A."/>
            <person name="Sazanova A."/>
            <person name="Kuznetsova I."/>
            <person name="Popova J."/>
            <person name="Andronov E."/>
            <person name="Verkhozina A."/>
            <person name="Tikhonovich I."/>
        </authorList>
    </citation>
    <scope>NUCLEOTIDE SEQUENCE [LARGE SCALE GENOMIC DNA]</scope>
    <source>
        <strain evidence="2 3">Tri-38</strain>
    </source>
</reference>
<dbReference type="RefSeq" id="WP_099999776.1">
    <property type="nucleotide sequence ID" value="NZ_CP017940.1"/>
</dbReference>
<accession>A0A2N9VRA0</accession>
<keyword evidence="3" id="KW-1185">Reference proteome</keyword>
<dbReference type="EMBL" id="MZMT01000053">
    <property type="protein sequence ID" value="PIO42018.1"/>
    <property type="molecule type" value="Genomic_DNA"/>
</dbReference>
<comment type="caution">
    <text evidence="2">The sequence shown here is derived from an EMBL/GenBank/DDBJ whole genome shotgun (WGS) entry which is preliminary data.</text>
</comment>
<sequence length="131" mass="13362">MNRVQFSILSLMLLPGLGGCNDSNSSQDTGGGTFIAGSPGEKGPTGDKGFSGGGVADVISLASGTITPRSGGFDIQLGEDVLEVRAAAPNALRLHYMLEGESDQPTQVVDPDLKFDVAFQLIPDPAGKGVA</sequence>
<dbReference type="AlphaFoldDB" id="A0A2N9VRA0"/>
<protein>
    <submittedName>
        <fullName evidence="2">Uncharacterized protein</fullName>
    </submittedName>
</protein>
<dbReference type="KEGG" id="pht:BLM14_13025"/>
<evidence type="ECO:0000313" key="3">
    <source>
        <dbReference type="Proteomes" id="UP000232163"/>
    </source>
</evidence>